<proteinExistence type="predicted"/>
<dbReference type="Pfam" id="PF01209">
    <property type="entry name" value="Ubie_methyltran"/>
    <property type="match status" value="1"/>
</dbReference>
<feature type="non-terminal residue" evidence="1">
    <location>
        <position position="83"/>
    </location>
</feature>
<dbReference type="EMBL" id="BART01003383">
    <property type="protein sequence ID" value="GAG55973.1"/>
    <property type="molecule type" value="Genomic_DNA"/>
</dbReference>
<dbReference type="SUPFAM" id="SSF53335">
    <property type="entry name" value="S-adenosyl-L-methionine-dependent methyltransferases"/>
    <property type="match status" value="1"/>
</dbReference>
<comment type="caution">
    <text evidence="1">The sequence shown here is derived from an EMBL/GenBank/DDBJ whole genome shotgun (WGS) entry which is preliminary data.</text>
</comment>
<sequence length="83" mass="9235">MARDIEKWLKEDGEKVLKEIGVKEGQIVLDFGCGSGIYSLPAARIIGSQGKIYALDKNKTELNELMRKAKSKALRNIKIVKTS</sequence>
<reference evidence="1" key="1">
    <citation type="journal article" date="2014" name="Front. Microbiol.">
        <title>High frequency of phylogenetically diverse reductive dehalogenase-homologous genes in deep subseafloor sedimentary metagenomes.</title>
        <authorList>
            <person name="Kawai M."/>
            <person name="Futagami T."/>
            <person name="Toyoda A."/>
            <person name="Takaki Y."/>
            <person name="Nishi S."/>
            <person name="Hori S."/>
            <person name="Arai W."/>
            <person name="Tsubouchi T."/>
            <person name="Morono Y."/>
            <person name="Uchiyama I."/>
            <person name="Ito T."/>
            <person name="Fujiyama A."/>
            <person name="Inagaki F."/>
            <person name="Takami H."/>
        </authorList>
    </citation>
    <scope>NUCLEOTIDE SEQUENCE</scope>
    <source>
        <strain evidence="1">Expedition CK06-06</strain>
    </source>
</reference>
<evidence type="ECO:0000313" key="1">
    <source>
        <dbReference type="EMBL" id="GAG55973.1"/>
    </source>
</evidence>
<dbReference type="AlphaFoldDB" id="X0Z6K4"/>
<name>X0Z6K4_9ZZZZ</name>
<protein>
    <recommendedName>
        <fullName evidence="2">Methyltransferase domain-containing protein</fullName>
    </recommendedName>
</protein>
<dbReference type="CDD" id="cd02440">
    <property type="entry name" value="AdoMet_MTases"/>
    <property type="match status" value="1"/>
</dbReference>
<dbReference type="Gene3D" id="3.40.50.150">
    <property type="entry name" value="Vaccinia Virus protein VP39"/>
    <property type="match status" value="1"/>
</dbReference>
<dbReference type="InterPro" id="IPR029063">
    <property type="entry name" value="SAM-dependent_MTases_sf"/>
</dbReference>
<gene>
    <name evidence="1" type="ORF">S01H4_09389</name>
</gene>
<organism evidence="1">
    <name type="scientific">marine sediment metagenome</name>
    <dbReference type="NCBI Taxonomy" id="412755"/>
    <lineage>
        <taxon>unclassified sequences</taxon>
        <taxon>metagenomes</taxon>
        <taxon>ecological metagenomes</taxon>
    </lineage>
</organism>
<accession>X0Z6K4</accession>
<evidence type="ECO:0008006" key="2">
    <source>
        <dbReference type="Google" id="ProtNLM"/>
    </source>
</evidence>